<proteinExistence type="inferred from homology"/>
<dbReference type="Proteomes" id="UP001163105">
    <property type="component" value="Unassembled WGS sequence"/>
</dbReference>
<keyword evidence="5 8" id="KW-0378">Hydrolase</keyword>
<protein>
    <recommendedName>
        <fullName evidence="8">Carboxylic ester hydrolase</fullName>
        <ecNumber evidence="8">3.1.1.-</ecNumber>
    </recommendedName>
</protein>
<keyword evidence="4 8" id="KW-0732">Signal</keyword>
<dbReference type="PANTHER" id="PTHR11559">
    <property type="entry name" value="CARBOXYLESTERASE"/>
    <property type="match status" value="1"/>
</dbReference>
<evidence type="ECO:0000256" key="1">
    <source>
        <dbReference type="ARBA" id="ARBA00004613"/>
    </source>
</evidence>
<evidence type="ECO:0000313" key="10">
    <source>
        <dbReference type="EMBL" id="KAJ6439474.1"/>
    </source>
</evidence>
<dbReference type="InterPro" id="IPR019826">
    <property type="entry name" value="Carboxylesterase_B_AS"/>
</dbReference>
<organism evidence="10 11">
    <name type="scientific">Purpureocillium lavendulum</name>
    <dbReference type="NCBI Taxonomy" id="1247861"/>
    <lineage>
        <taxon>Eukaryota</taxon>
        <taxon>Fungi</taxon>
        <taxon>Dikarya</taxon>
        <taxon>Ascomycota</taxon>
        <taxon>Pezizomycotina</taxon>
        <taxon>Sordariomycetes</taxon>
        <taxon>Hypocreomycetidae</taxon>
        <taxon>Hypocreales</taxon>
        <taxon>Ophiocordycipitaceae</taxon>
        <taxon>Purpureocillium</taxon>
    </lineage>
</organism>
<dbReference type="AlphaFoldDB" id="A0AB34FL84"/>
<dbReference type="Gene3D" id="3.40.50.1820">
    <property type="entry name" value="alpha/beta hydrolase"/>
    <property type="match status" value="1"/>
</dbReference>
<dbReference type="InterPro" id="IPR002018">
    <property type="entry name" value="CarbesteraseB"/>
</dbReference>
<dbReference type="SUPFAM" id="SSF53474">
    <property type="entry name" value="alpha/beta-Hydrolases"/>
    <property type="match status" value="1"/>
</dbReference>
<feature type="domain" description="Carboxylesterase type B" evidence="9">
    <location>
        <begin position="55"/>
        <end position="556"/>
    </location>
</feature>
<dbReference type="GO" id="GO:0016787">
    <property type="term" value="F:hydrolase activity"/>
    <property type="evidence" value="ECO:0007669"/>
    <property type="project" value="UniProtKB-KW"/>
</dbReference>
<dbReference type="InterPro" id="IPR050309">
    <property type="entry name" value="Type-B_Carboxylest/Lipase"/>
</dbReference>
<evidence type="ECO:0000256" key="2">
    <source>
        <dbReference type="ARBA" id="ARBA00005964"/>
    </source>
</evidence>
<evidence type="ECO:0000256" key="6">
    <source>
        <dbReference type="ARBA" id="ARBA00023098"/>
    </source>
</evidence>
<dbReference type="InterPro" id="IPR029058">
    <property type="entry name" value="AB_hydrolase_fold"/>
</dbReference>
<name>A0AB34FL84_9HYPO</name>
<keyword evidence="7" id="KW-0325">Glycoprotein</keyword>
<accession>A0AB34FL84</accession>
<evidence type="ECO:0000256" key="4">
    <source>
        <dbReference type="ARBA" id="ARBA00022729"/>
    </source>
</evidence>
<reference evidence="10" key="1">
    <citation type="submission" date="2023-01" db="EMBL/GenBank/DDBJ databases">
        <title>The growth and conidiation of Purpureocillium lavendulum are regulated by nitrogen source and histone H3K14 acetylation.</title>
        <authorList>
            <person name="Tang P."/>
            <person name="Han J."/>
            <person name="Zhang C."/>
            <person name="Tang P."/>
            <person name="Qi F."/>
            <person name="Zhang K."/>
            <person name="Liang L."/>
        </authorList>
    </citation>
    <scope>NUCLEOTIDE SEQUENCE</scope>
    <source>
        <strain evidence="10">YMF1.00683</strain>
    </source>
</reference>
<dbReference type="FunFam" id="3.40.50.1820:FF:000213">
    <property type="entry name" value="Carboxylic ester hydrolase"/>
    <property type="match status" value="1"/>
</dbReference>
<dbReference type="PROSITE" id="PS00122">
    <property type="entry name" value="CARBOXYLESTERASE_B_1"/>
    <property type="match status" value="1"/>
</dbReference>
<comment type="similarity">
    <text evidence="2 8">Belongs to the type-B carboxylesterase/lipase family.</text>
</comment>
<evidence type="ECO:0000256" key="5">
    <source>
        <dbReference type="ARBA" id="ARBA00022801"/>
    </source>
</evidence>
<evidence type="ECO:0000259" key="9">
    <source>
        <dbReference type="Pfam" id="PF00135"/>
    </source>
</evidence>
<comment type="caution">
    <text evidence="10">The sequence shown here is derived from an EMBL/GenBank/DDBJ whole genome shotgun (WGS) entry which is preliminary data.</text>
</comment>
<keyword evidence="6" id="KW-0443">Lipid metabolism</keyword>
<feature type="signal peptide" evidence="8">
    <location>
        <begin position="1"/>
        <end position="20"/>
    </location>
</feature>
<evidence type="ECO:0000313" key="11">
    <source>
        <dbReference type="Proteomes" id="UP001163105"/>
    </source>
</evidence>
<dbReference type="GO" id="GO:0006629">
    <property type="term" value="P:lipid metabolic process"/>
    <property type="evidence" value="ECO:0007669"/>
    <property type="project" value="UniProtKB-KW"/>
</dbReference>
<dbReference type="EC" id="3.1.1.-" evidence="8"/>
<comment type="subcellular location">
    <subcellularLocation>
        <location evidence="1">Secreted</location>
    </subcellularLocation>
</comment>
<evidence type="ECO:0000256" key="7">
    <source>
        <dbReference type="ARBA" id="ARBA00023180"/>
    </source>
</evidence>
<dbReference type="Pfam" id="PF00135">
    <property type="entry name" value="COesterase"/>
    <property type="match status" value="1"/>
</dbReference>
<evidence type="ECO:0000256" key="3">
    <source>
        <dbReference type="ARBA" id="ARBA00022525"/>
    </source>
</evidence>
<keyword evidence="3" id="KW-0964">Secreted</keyword>
<evidence type="ECO:0000256" key="8">
    <source>
        <dbReference type="RuleBase" id="RU361235"/>
    </source>
</evidence>
<dbReference type="EMBL" id="JAQHRD010000006">
    <property type="protein sequence ID" value="KAJ6439474.1"/>
    <property type="molecule type" value="Genomic_DNA"/>
</dbReference>
<dbReference type="GO" id="GO:0005576">
    <property type="term" value="C:extracellular region"/>
    <property type="evidence" value="ECO:0007669"/>
    <property type="project" value="UniProtKB-SubCell"/>
</dbReference>
<gene>
    <name evidence="10" type="ORF">O9K51_07359</name>
</gene>
<sequence length="589" mass="63186">MKLTAVSSALAGLLLSQALAVPAPVPAPAPEAAPAPIPAPEAAEPHLEERIATVTVDIPTGGKVKGRSLLNVESFNAIPFADPPVGQLRLRPPKRLSSNPGTIDGTGLAPGCPQMFVSSGARDALSTVLGTLLDIPFLKPITGQEDCLTVNVQRPAGTKATDKLPVLFWIYGGGFELGSTNTYDATSLLATAVGQKQPFVFVAVNYRVAGFGFMPGKEILKDGSANIGLLDQRMGLEWVADNIAAFGGDPSKVTIWGESAGAISVFDQMLLYGGNATYKGKPLFRGAIMNSGTAVPADPVDCPKGQAVYDAVVKSGGCAGAQDTLQCLRGLPYDKFLDAANSVPGILSYNSVALSYLPRPDGVVLPDSPDVLGEQGRFYAVPSIIGDQEDEGTIFSIFQSNVSSVNDMTNYLSELFFHNAPKAKLKELVNIYEPALLQGSPFRTGIFNELYPGFKRMAAILGDLTFTLTRRVVLKIATKTKPDMPVWSYLSSYDFGTPIVGTFHASDILQVFYGVLPNNAMRSCRTYYFNFLYNLDPNKGVGGYARWPQWKEKQELMWFKSGFANDILKDDFRSGAAAFIEANKGILHI</sequence>
<feature type="chain" id="PRO_5044045258" description="Carboxylic ester hydrolase" evidence="8">
    <location>
        <begin position="21"/>
        <end position="589"/>
    </location>
</feature>
<keyword evidence="11" id="KW-1185">Reference proteome</keyword>